<gene>
    <name evidence="8" type="ORF">O3H35_11015</name>
    <name evidence="7" type="ORF">O3H54_05915</name>
</gene>
<sequence length="420" mass="45427">MKSLKRELGLLEVTLSGVGIILGAGIYALIGEAAPLSGNTLWLSFLISSVVAAFTALSYAELSSMFPHSSAEYEYVKNAMGDRIAFVIGWLIILSAVISSTTVAVGFSNYLSVIFDLPKFLSSISLIALLSFILFVGIKESARVAIVFTSIEAAGLLIITFIGIPYYGTVNYLEAPLGLNGIFASSALIFFAFLGFEEIVKLSDEAKEPHKTIPKGIILAMIISTTLYMLVAFSSVSILGWEGLSQSNAPFSQIAYSVFGTNGSFLLSIIALFATSNTVLLMILAGSRIVYGMSKSGSIPHVFSKVHYKTRTPWIAIILISLASIGFLFIGEIDFLASVTNYTLFASFIFINASAIILRYTSPNTERSFKIPLNVKWVPILPIFGIITCILLLSNLEYNAILLGGILTIIGFLISFLKRK</sequence>
<dbReference type="InterPro" id="IPR002293">
    <property type="entry name" value="AA/rel_permease1"/>
</dbReference>
<dbReference type="PIRSF" id="PIRSF006060">
    <property type="entry name" value="AA_transporter"/>
    <property type="match status" value="1"/>
</dbReference>
<dbReference type="GO" id="GO:0022857">
    <property type="term" value="F:transmembrane transporter activity"/>
    <property type="evidence" value="ECO:0007669"/>
    <property type="project" value="InterPro"/>
</dbReference>
<feature type="transmembrane region" description="Helical" evidence="6">
    <location>
        <begin position="373"/>
        <end position="394"/>
    </location>
</feature>
<dbReference type="RefSeq" id="WP_048081579.1">
    <property type="nucleotide sequence ID" value="NZ_JAPVER010000020.1"/>
</dbReference>
<reference evidence="8" key="1">
    <citation type="submission" date="2022-12" db="EMBL/GenBank/DDBJ databases">
        <title>Reclassification of two methanogenic archaea species isolated from the Kolyma lowland permafrost.</title>
        <authorList>
            <person name="Trubitsyn V.E."/>
            <person name="Rivkina E.M."/>
            <person name="Shcherbakova V.A."/>
        </authorList>
    </citation>
    <scope>NUCLEOTIDE SEQUENCE</scope>
    <source>
        <strain evidence="7">M2</strain>
        <strain evidence="8">MK4</strain>
    </source>
</reference>
<dbReference type="Proteomes" id="UP001074446">
    <property type="component" value="Unassembled WGS sequence"/>
</dbReference>
<feature type="transmembrane region" description="Helical" evidence="6">
    <location>
        <begin position="312"/>
        <end position="330"/>
    </location>
</feature>
<proteinExistence type="predicted"/>
<evidence type="ECO:0000256" key="3">
    <source>
        <dbReference type="ARBA" id="ARBA00022692"/>
    </source>
</evidence>
<feature type="transmembrane region" description="Helical" evidence="6">
    <location>
        <begin position="179"/>
        <end position="196"/>
    </location>
</feature>
<keyword evidence="2" id="KW-1003">Cell membrane</keyword>
<dbReference type="InterPro" id="IPR050367">
    <property type="entry name" value="APC_superfamily"/>
</dbReference>
<feature type="transmembrane region" description="Helical" evidence="6">
    <location>
        <begin position="342"/>
        <end position="361"/>
    </location>
</feature>
<evidence type="ECO:0000256" key="5">
    <source>
        <dbReference type="ARBA" id="ARBA00023136"/>
    </source>
</evidence>
<evidence type="ECO:0000256" key="4">
    <source>
        <dbReference type="ARBA" id="ARBA00022989"/>
    </source>
</evidence>
<organism evidence="8">
    <name type="scientific">Methanobacterium veterum</name>
    <dbReference type="NCBI Taxonomy" id="408577"/>
    <lineage>
        <taxon>Archaea</taxon>
        <taxon>Methanobacteriati</taxon>
        <taxon>Methanobacteriota</taxon>
        <taxon>Methanomada group</taxon>
        <taxon>Methanobacteria</taxon>
        <taxon>Methanobacteriales</taxon>
        <taxon>Methanobacteriaceae</taxon>
        <taxon>Methanobacterium</taxon>
    </lineage>
</organism>
<accession>A0A9E5A4Q2</accession>
<feature type="transmembrane region" description="Helical" evidence="6">
    <location>
        <begin position="265"/>
        <end position="291"/>
    </location>
</feature>
<feature type="transmembrane region" description="Helical" evidence="6">
    <location>
        <begin position="120"/>
        <end position="138"/>
    </location>
</feature>
<evidence type="ECO:0000256" key="2">
    <source>
        <dbReference type="ARBA" id="ARBA00022475"/>
    </source>
</evidence>
<keyword evidence="3 6" id="KW-0812">Transmembrane</keyword>
<dbReference type="PANTHER" id="PTHR42770:SF11">
    <property type="entry name" value="INNER MEMBRANE TRANSPORT PROTEIN YBAT"/>
    <property type="match status" value="1"/>
</dbReference>
<evidence type="ECO:0000256" key="6">
    <source>
        <dbReference type="SAM" id="Phobius"/>
    </source>
</evidence>
<feature type="transmembrane region" description="Helical" evidence="6">
    <location>
        <begin position="400"/>
        <end position="417"/>
    </location>
</feature>
<evidence type="ECO:0000313" key="7">
    <source>
        <dbReference type="EMBL" id="MCZ3365413.1"/>
    </source>
</evidence>
<dbReference type="EMBL" id="JAPVES010000030">
    <property type="protein sequence ID" value="MCZ3373164.1"/>
    <property type="molecule type" value="Genomic_DNA"/>
</dbReference>
<protein>
    <submittedName>
        <fullName evidence="8">Amino acid permease</fullName>
    </submittedName>
</protein>
<feature type="transmembrane region" description="Helical" evidence="6">
    <location>
        <begin position="83"/>
        <end position="108"/>
    </location>
</feature>
<comment type="caution">
    <text evidence="8">The sequence shown here is derived from an EMBL/GenBank/DDBJ whole genome shotgun (WGS) entry which is preliminary data.</text>
</comment>
<dbReference type="Gene3D" id="1.20.1740.10">
    <property type="entry name" value="Amino acid/polyamine transporter I"/>
    <property type="match status" value="1"/>
</dbReference>
<dbReference type="Pfam" id="PF13520">
    <property type="entry name" value="AA_permease_2"/>
    <property type="match status" value="1"/>
</dbReference>
<keyword evidence="4 6" id="KW-1133">Transmembrane helix</keyword>
<name>A0A9E5A4Q2_9EURY</name>
<comment type="subcellular location">
    <subcellularLocation>
        <location evidence="1">Cell membrane</location>
        <topology evidence="1">Multi-pass membrane protein</topology>
    </subcellularLocation>
</comment>
<keyword evidence="9" id="KW-1185">Reference proteome</keyword>
<feature type="transmembrane region" description="Helical" evidence="6">
    <location>
        <begin position="145"/>
        <end position="167"/>
    </location>
</feature>
<dbReference type="PANTHER" id="PTHR42770">
    <property type="entry name" value="AMINO ACID TRANSPORTER-RELATED"/>
    <property type="match status" value="1"/>
</dbReference>
<dbReference type="Proteomes" id="UP001068021">
    <property type="component" value="Unassembled WGS sequence"/>
</dbReference>
<dbReference type="EMBL" id="JAPVER010000020">
    <property type="protein sequence ID" value="MCZ3365413.1"/>
    <property type="molecule type" value="Genomic_DNA"/>
</dbReference>
<evidence type="ECO:0000313" key="8">
    <source>
        <dbReference type="EMBL" id="MCZ3373164.1"/>
    </source>
</evidence>
<evidence type="ECO:0000256" key="1">
    <source>
        <dbReference type="ARBA" id="ARBA00004651"/>
    </source>
</evidence>
<feature type="transmembrane region" description="Helical" evidence="6">
    <location>
        <begin position="9"/>
        <end position="30"/>
    </location>
</feature>
<dbReference type="AlphaFoldDB" id="A0A9E5A4Q2"/>
<feature type="transmembrane region" description="Helical" evidence="6">
    <location>
        <begin position="42"/>
        <end position="62"/>
    </location>
</feature>
<dbReference type="GO" id="GO:0005886">
    <property type="term" value="C:plasma membrane"/>
    <property type="evidence" value="ECO:0007669"/>
    <property type="project" value="UniProtKB-SubCell"/>
</dbReference>
<evidence type="ECO:0000313" key="9">
    <source>
        <dbReference type="Proteomes" id="UP001068021"/>
    </source>
</evidence>
<keyword evidence="5 6" id="KW-0472">Membrane</keyword>
<feature type="transmembrane region" description="Helical" evidence="6">
    <location>
        <begin position="217"/>
        <end position="241"/>
    </location>
</feature>